<keyword evidence="2 5" id="KW-0808">Transferase</keyword>
<dbReference type="EMBL" id="JACHYB010000001">
    <property type="protein sequence ID" value="MBB3186831.1"/>
    <property type="molecule type" value="Genomic_DNA"/>
</dbReference>
<comment type="caution">
    <text evidence="5">The sequence shown here is derived from an EMBL/GenBank/DDBJ whole genome shotgun (WGS) entry which is preliminary data.</text>
</comment>
<evidence type="ECO:0000313" key="6">
    <source>
        <dbReference type="Proteomes" id="UP000544222"/>
    </source>
</evidence>
<dbReference type="InterPro" id="IPR011611">
    <property type="entry name" value="PfkB_dom"/>
</dbReference>
<proteinExistence type="inferred from homology"/>
<keyword evidence="6" id="KW-1185">Reference proteome</keyword>
<dbReference type="EC" id="2.7.1.45" evidence="5"/>
<name>A0A7W5H1X0_9PORP</name>
<keyword evidence="3 5" id="KW-0418">Kinase</keyword>
<comment type="similarity">
    <text evidence="1">Belongs to the carbohydrate kinase PfkB family.</text>
</comment>
<dbReference type="Gene3D" id="3.40.1190.20">
    <property type="match status" value="1"/>
</dbReference>
<evidence type="ECO:0000256" key="1">
    <source>
        <dbReference type="ARBA" id="ARBA00010688"/>
    </source>
</evidence>
<evidence type="ECO:0000256" key="2">
    <source>
        <dbReference type="ARBA" id="ARBA00022679"/>
    </source>
</evidence>
<evidence type="ECO:0000313" key="5">
    <source>
        <dbReference type="EMBL" id="MBB3186831.1"/>
    </source>
</evidence>
<dbReference type="CDD" id="cd01166">
    <property type="entry name" value="KdgK"/>
    <property type="match status" value="1"/>
</dbReference>
<protein>
    <submittedName>
        <fullName evidence="5">2-dehydro-3-deoxygluconokinase</fullName>
        <ecNumber evidence="5">2.7.1.45</ecNumber>
    </submittedName>
</protein>
<dbReference type="PANTHER" id="PTHR43320:SF2">
    <property type="entry name" value="2-DEHYDRO-3-DEOXYGLUCONOKINASE_2-DEHYDRO-3-DEOXYGALACTONOKINASE"/>
    <property type="match status" value="1"/>
</dbReference>
<evidence type="ECO:0000259" key="4">
    <source>
        <dbReference type="Pfam" id="PF00294"/>
    </source>
</evidence>
<sequence>MNKKIVTFGEIMLRLATPGYERFSQATQLNASFGGGEANVAVSLANYGMCADFVTRLPQNDIADWCIKELHKNGVKTDHVLRGGERVGIYFLETGAVARPSKVVYDRSHSSIADIQPGMIKWEEVFANVDWFHWTGITPALSQGAADACLEAIQVANKMGVTVSCDLNYRKNLWKYGKQASEIMPALVSGCDIILGNEEDAEKVFGIKPESFDVENTNGQINAAEFESVCKQLMERFPRAKKVIITLRGSINANHNTWGGCLYDGKTLYQSARYDITHIVDRVGGGDSFMGGLIYGLLTYTNDDQTALNFAVAASCLKHTIYGDFNLVTVSEVENLMKGDVSGRVSR</sequence>
<dbReference type="SUPFAM" id="SSF53613">
    <property type="entry name" value="Ribokinase-like"/>
    <property type="match status" value="1"/>
</dbReference>
<organism evidence="5 6">
    <name type="scientific">Microbacter margulisiae</name>
    <dbReference type="NCBI Taxonomy" id="1350067"/>
    <lineage>
        <taxon>Bacteria</taxon>
        <taxon>Pseudomonadati</taxon>
        <taxon>Bacteroidota</taxon>
        <taxon>Bacteroidia</taxon>
        <taxon>Bacteroidales</taxon>
        <taxon>Porphyromonadaceae</taxon>
        <taxon>Microbacter</taxon>
    </lineage>
</organism>
<dbReference type="InterPro" id="IPR029056">
    <property type="entry name" value="Ribokinase-like"/>
</dbReference>
<dbReference type="AlphaFoldDB" id="A0A7W5H1X0"/>
<dbReference type="InterPro" id="IPR052700">
    <property type="entry name" value="Carb_kinase_PfkB-like"/>
</dbReference>
<evidence type="ECO:0000256" key="3">
    <source>
        <dbReference type="ARBA" id="ARBA00022777"/>
    </source>
</evidence>
<gene>
    <name evidence="5" type="ORF">FHX64_000994</name>
</gene>
<dbReference type="Pfam" id="PF00294">
    <property type="entry name" value="PfkB"/>
    <property type="match status" value="1"/>
</dbReference>
<feature type="domain" description="Carbohydrate kinase PfkB" evidence="4">
    <location>
        <begin position="3"/>
        <end position="318"/>
    </location>
</feature>
<dbReference type="Proteomes" id="UP000544222">
    <property type="component" value="Unassembled WGS sequence"/>
</dbReference>
<accession>A0A7W5H1X0</accession>
<dbReference type="PANTHER" id="PTHR43320">
    <property type="entry name" value="SUGAR KINASE"/>
    <property type="match status" value="1"/>
</dbReference>
<reference evidence="5 6" key="1">
    <citation type="submission" date="2020-08" db="EMBL/GenBank/DDBJ databases">
        <title>Genomic Encyclopedia of Type Strains, Phase IV (KMG-IV): sequencing the most valuable type-strain genomes for metagenomic binning, comparative biology and taxonomic classification.</title>
        <authorList>
            <person name="Goeker M."/>
        </authorList>
    </citation>
    <scope>NUCLEOTIDE SEQUENCE [LARGE SCALE GENOMIC DNA]</scope>
    <source>
        <strain evidence="5 6">DSM 27471</strain>
    </source>
</reference>
<dbReference type="GO" id="GO:0008673">
    <property type="term" value="F:2-dehydro-3-deoxygluconokinase activity"/>
    <property type="evidence" value="ECO:0007669"/>
    <property type="project" value="UniProtKB-EC"/>
</dbReference>
<dbReference type="RefSeq" id="WP_183412667.1">
    <property type="nucleotide sequence ID" value="NZ_JACHYB010000001.1"/>
</dbReference>